<dbReference type="InterPro" id="IPR001810">
    <property type="entry name" value="F-box_dom"/>
</dbReference>
<evidence type="ECO:0000313" key="3">
    <source>
        <dbReference type="Proteomes" id="UP000634136"/>
    </source>
</evidence>
<dbReference type="AlphaFoldDB" id="A0A835CIG1"/>
<dbReference type="Pfam" id="PF00646">
    <property type="entry name" value="F-box"/>
    <property type="match status" value="1"/>
</dbReference>
<proteinExistence type="predicted"/>
<dbReference type="Gene3D" id="1.20.1280.50">
    <property type="match status" value="1"/>
</dbReference>
<dbReference type="SUPFAM" id="SSF81383">
    <property type="entry name" value="F-box domain"/>
    <property type="match status" value="1"/>
</dbReference>
<protein>
    <submittedName>
        <fullName evidence="2">F-box protein</fullName>
    </submittedName>
</protein>
<evidence type="ECO:0000313" key="2">
    <source>
        <dbReference type="EMBL" id="KAF7843509.1"/>
    </source>
</evidence>
<dbReference type="PANTHER" id="PTHR31482">
    <property type="entry name" value="ESTS AU081301(E20138)"/>
    <property type="match status" value="1"/>
</dbReference>
<dbReference type="InterPro" id="IPR036047">
    <property type="entry name" value="F-box-like_dom_sf"/>
</dbReference>
<dbReference type="SMART" id="SM00256">
    <property type="entry name" value="FBOX"/>
    <property type="match status" value="1"/>
</dbReference>
<organism evidence="2 3">
    <name type="scientific">Senna tora</name>
    <dbReference type="NCBI Taxonomy" id="362788"/>
    <lineage>
        <taxon>Eukaryota</taxon>
        <taxon>Viridiplantae</taxon>
        <taxon>Streptophyta</taxon>
        <taxon>Embryophyta</taxon>
        <taxon>Tracheophyta</taxon>
        <taxon>Spermatophyta</taxon>
        <taxon>Magnoliopsida</taxon>
        <taxon>eudicotyledons</taxon>
        <taxon>Gunneridae</taxon>
        <taxon>Pentapetalae</taxon>
        <taxon>rosids</taxon>
        <taxon>fabids</taxon>
        <taxon>Fabales</taxon>
        <taxon>Fabaceae</taxon>
        <taxon>Caesalpinioideae</taxon>
        <taxon>Cassia clade</taxon>
        <taxon>Senna</taxon>
    </lineage>
</organism>
<gene>
    <name evidence="2" type="ORF">G2W53_000414</name>
</gene>
<accession>A0A835CIG1</accession>
<feature type="domain" description="F-box" evidence="1">
    <location>
        <begin position="27"/>
        <end position="73"/>
    </location>
</feature>
<evidence type="ECO:0000259" key="1">
    <source>
        <dbReference type="PROSITE" id="PS50181"/>
    </source>
</evidence>
<dbReference type="EMBL" id="JAAIUW010000001">
    <property type="protein sequence ID" value="KAF7843509.1"/>
    <property type="molecule type" value="Genomic_DNA"/>
</dbReference>
<sequence>MPSQLRTRGEKAEYVRDNMEKKEESSNMCLLDLPDSIIDYILKQLSPLELCVASQVCTSLRNRCCSNHLWEQHMRGKWGALIGHAAYKEWQCHITTAKEDNPWRID</sequence>
<dbReference type="PANTHER" id="PTHR31482:SF11">
    <property type="entry name" value="CYCLIN-LIKE F-BOX"/>
    <property type="match status" value="1"/>
</dbReference>
<name>A0A835CIG1_9FABA</name>
<keyword evidence="3" id="KW-1185">Reference proteome</keyword>
<dbReference type="OrthoDB" id="722566at2759"/>
<reference evidence="2" key="1">
    <citation type="submission" date="2020-09" db="EMBL/GenBank/DDBJ databases">
        <title>Genome-Enabled Discovery of Anthraquinone Biosynthesis in Senna tora.</title>
        <authorList>
            <person name="Kang S.-H."/>
            <person name="Pandey R.P."/>
            <person name="Lee C.-M."/>
            <person name="Sim J.-S."/>
            <person name="Jeong J.-T."/>
            <person name="Choi B.-S."/>
            <person name="Jung M."/>
            <person name="Ginzburg D."/>
            <person name="Zhao K."/>
            <person name="Won S.Y."/>
            <person name="Oh T.-J."/>
            <person name="Yu Y."/>
            <person name="Kim N.-H."/>
            <person name="Lee O.R."/>
            <person name="Lee T.-H."/>
            <person name="Bashyal P."/>
            <person name="Kim T.-S."/>
            <person name="Lee W.-H."/>
            <person name="Kawkins C."/>
            <person name="Kim C.-K."/>
            <person name="Kim J.S."/>
            <person name="Ahn B.O."/>
            <person name="Rhee S.Y."/>
            <person name="Sohng J.K."/>
        </authorList>
    </citation>
    <scope>NUCLEOTIDE SEQUENCE</scope>
    <source>
        <tissue evidence="2">Leaf</tissue>
    </source>
</reference>
<comment type="caution">
    <text evidence="2">The sequence shown here is derived from an EMBL/GenBank/DDBJ whole genome shotgun (WGS) entry which is preliminary data.</text>
</comment>
<dbReference type="PROSITE" id="PS50181">
    <property type="entry name" value="FBOX"/>
    <property type="match status" value="1"/>
</dbReference>
<dbReference type="Proteomes" id="UP000634136">
    <property type="component" value="Unassembled WGS sequence"/>
</dbReference>